<dbReference type="InterPro" id="IPR010982">
    <property type="entry name" value="Lambda_DNA-bd_dom_sf"/>
</dbReference>
<evidence type="ECO:0000313" key="5">
    <source>
        <dbReference type="EMBL" id="ABB40637.1"/>
    </source>
</evidence>
<dbReference type="AlphaFoldDB" id="Q31JN6"/>
<evidence type="ECO:0000256" key="2">
    <source>
        <dbReference type="ARBA" id="ARBA00023239"/>
    </source>
</evidence>
<dbReference type="InterPro" id="IPR048564">
    <property type="entry name" value="CYNS_N"/>
</dbReference>
<accession>Q31JN6</accession>
<dbReference type="InterPro" id="IPR003712">
    <property type="entry name" value="Cyanate_lyase_C"/>
</dbReference>
<feature type="active site" evidence="3">
    <location>
        <position position="88"/>
    </location>
</feature>
<evidence type="ECO:0000256" key="3">
    <source>
        <dbReference type="HAMAP-Rule" id="MF_00535"/>
    </source>
</evidence>
<organism evidence="5">
    <name type="scientific">Hydrogenovibrio crunogenus (strain DSM 25203 / XCL-2)</name>
    <name type="common">Thiomicrospira crunogena</name>
    <dbReference type="NCBI Taxonomy" id="317025"/>
    <lineage>
        <taxon>Bacteria</taxon>
        <taxon>Pseudomonadati</taxon>
        <taxon>Pseudomonadota</taxon>
        <taxon>Gammaproteobacteria</taxon>
        <taxon>Thiotrichales</taxon>
        <taxon>Piscirickettsiaceae</taxon>
        <taxon>Hydrogenovibrio</taxon>
    </lineage>
</organism>
<proteinExistence type="inferred from homology"/>
<feature type="active site" evidence="3">
    <location>
        <position position="114"/>
    </location>
</feature>
<protein>
    <recommendedName>
        <fullName evidence="3">Cyanate hydratase</fullName>
        <shortName evidence="3">Cyanase</shortName>
        <ecNumber evidence="3">4.2.1.104</ecNumber>
    </recommendedName>
    <alternativeName>
        <fullName evidence="3">Cyanate hydrolase</fullName>
    </alternativeName>
    <alternativeName>
        <fullName evidence="3">Cyanate lyase</fullName>
    </alternativeName>
</protein>
<dbReference type="NCBIfam" id="NF002773">
    <property type="entry name" value="PRK02866.1"/>
    <property type="match status" value="1"/>
</dbReference>
<dbReference type="InterPro" id="IPR008076">
    <property type="entry name" value="Cyanase"/>
</dbReference>
<dbReference type="GO" id="GO:0003677">
    <property type="term" value="F:DNA binding"/>
    <property type="evidence" value="ECO:0007669"/>
    <property type="project" value="InterPro"/>
</dbReference>
<evidence type="ECO:0000256" key="1">
    <source>
        <dbReference type="ARBA" id="ARBA00003561"/>
    </source>
</evidence>
<dbReference type="eggNOG" id="COG1513">
    <property type="taxonomic scope" value="Bacteria"/>
</dbReference>
<dbReference type="SUPFAM" id="SSF47413">
    <property type="entry name" value="lambda repressor-like DNA-binding domains"/>
    <property type="match status" value="1"/>
</dbReference>
<dbReference type="EC" id="4.2.1.104" evidence="3"/>
<dbReference type="CDD" id="cd00559">
    <property type="entry name" value="Cyanase_C"/>
    <property type="match status" value="1"/>
</dbReference>
<dbReference type="KEGG" id="tcx:Tcr_0040"/>
<dbReference type="HOGENOM" id="CLU_103452_1_0_6"/>
<dbReference type="OrthoDB" id="9785870at2"/>
<comment type="similarity">
    <text evidence="3">Belongs to the cyanase family.</text>
</comment>
<evidence type="ECO:0000259" key="4">
    <source>
        <dbReference type="SMART" id="SM01116"/>
    </source>
</evidence>
<dbReference type="SMART" id="SM01116">
    <property type="entry name" value="Cyanate_lyase"/>
    <property type="match status" value="1"/>
</dbReference>
<name>Q31JN6_HYDCU</name>
<dbReference type="PANTHER" id="PTHR34186:SF2">
    <property type="entry name" value="CYANATE HYDRATASE"/>
    <property type="match status" value="1"/>
</dbReference>
<dbReference type="Gene3D" id="3.30.1160.10">
    <property type="entry name" value="Cyanate lyase, C-terminal domain"/>
    <property type="match status" value="1"/>
</dbReference>
<dbReference type="EMBL" id="CP000109">
    <property type="protein sequence ID" value="ABB40637.1"/>
    <property type="molecule type" value="Genomic_DNA"/>
</dbReference>
<keyword evidence="2 3" id="KW-0456">Lyase</keyword>
<comment type="catalytic activity">
    <reaction evidence="3">
        <text>cyanate + hydrogencarbonate + 3 H(+) = NH4(+) + 2 CO2</text>
        <dbReference type="Rhea" id="RHEA:11120"/>
        <dbReference type="ChEBI" id="CHEBI:15378"/>
        <dbReference type="ChEBI" id="CHEBI:16526"/>
        <dbReference type="ChEBI" id="CHEBI:17544"/>
        <dbReference type="ChEBI" id="CHEBI:28938"/>
        <dbReference type="ChEBI" id="CHEBI:29195"/>
        <dbReference type="EC" id="4.2.1.104"/>
    </reaction>
</comment>
<dbReference type="GO" id="GO:0008824">
    <property type="term" value="F:cyanate hydratase activity"/>
    <property type="evidence" value="ECO:0007669"/>
    <property type="project" value="UniProtKB-UniRule"/>
</dbReference>
<dbReference type="NCBIfam" id="TIGR00673">
    <property type="entry name" value="cynS"/>
    <property type="match status" value="1"/>
</dbReference>
<sequence length="147" mass="16101">MMSKVEMTEAIILAKAEKSVGWCDIAEAAGLSEVYTTSACLGMNHLDAGPAEKVCALLGLGAEVKTALQDFPHKSWDKLVPTDPLIYRLYEIVGVYGPTMKELIHEKFGDGIMSAIDFSMDIDKEENPAGDRVVVTMNGKFLPYKAW</sequence>
<gene>
    <name evidence="3" type="primary">cynS</name>
    <name evidence="5" type="ordered locus">Tcr_0040</name>
</gene>
<comment type="function">
    <text evidence="1 3">Catalyzes the reaction of cyanate with bicarbonate to produce ammonia and carbon dioxide.</text>
</comment>
<dbReference type="Pfam" id="PF21291">
    <property type="entry name" value="CYNS_N"/>
    <property type="match status" value="1"/>
</dbReference>
<dbReference type="Pfam" id="PF02560">
    <property type="entry name" value="Cyanate_lyase"/>
    <property type="match status" value="1"/>
</dbReference>
<dbReference type="Gene3D" id="1.10.260.40">
    <property type="entry name" value="lambda repressor-like DNA-binding domains"/>
    <property type="match status" value="1"/>
</dbReference>
<feature type="active site" evidence="3">
    <location>
        <position position="91"/>
    </location>
</feature>
<dbReference type="PRINTS" id="PR01693">
    <property type="entry name" value="CYANASE"/>
</dbReference>
<reference evidence="5" key="1">
    <citation type="submission" date="2006-07" db="EMBL/GenBank/DDBJ databases">
        <title>Complete sequence of Thiomicrospira crunogena XCL-2.</title>
        <authorList>
            <consortium name="US DOE Joint Genome Institute"/>
            <person name="Copeland A."/>
            <person name="Lucas S."/>
            <person name="Lapidus A."/>
            <person name="Barry K."/>
            <person name="Detter J.C."/>
            <person name="Glavina del Rio T."/>
            <person name="Hammon N."/>
            <person name="Israni S."/>
            <person name="Dalin E."/>
            <person name="Tice H."/>
            <person name="Pitluck S."/>
            <person name="Chain P."/>
            <person name="Malfatti S."/>
            <person name="Shin M."/>
            <person name="Vergez L."/>
            <person name="Schmutz J."/>
            <person name="Larimer F."/>
            <person name="Land M."/>
            <person name="Hauser L."/>
            <person name="Kyrpides N."/>
            <person name="Lykidis A."/>
            <person name="Scott K.M."/>
            <person name="Sievert S."/>
            <person name="Kerfeld C."/>
            <person name="Freyermuth S."/>
            <person name="Dobrinski K."/>
            <person name="Boller A."/>
            <person name="Fitzpatrick K."/>
            <person name="Thoma P."/>
            <person name="Moore J."/>
            <person name="Richardson P."/>
        </authorList>
    </citation>
    <scope>NUCLEOTIDE SEQUENCE</scope>
    <source>
        <strain evidence="5">XCL-2</strain>
    </source>
</reference>
<dbReference type="STRING" id="317025.Tcr_0040"/>
<dbReference type="PIRSF" id="PIRSF001263">
    <property type="entry name" value="Cyanate_hydratas"/>
    <property type="match status" value="1"/>
</dbReference>
<dbReference type="InterPro" id="IPR036581">
    <property type="entry name" value="Cyanate_lyase_C_sf"/>
</dbReference>
<dbReference type="PANTHER" id="PTHR34186">
    <property type="entry name" value="CYANATE HYDRATASE"/>
    <property type="match status" value="1"/>
</dbReference>
<dbReference type="HAMAP" id="MF_00535">
    <property type="entry name" value="Cyanate_hydrat"/>
    <property type="match status" value="1"/>
</dbReference>
<dbReference type="SUPFAM" id="SSF55234">
    <property type="entry name" value="Cyanase C-terminal domain"/>
    <property type="match status" value="1"/>
</dbReference>
<feature type="domain" description="Cyanate lyase C-terminal" evidence="4">
    <location>
        <begin position="75"/>
        <end position="147"/>
    </location>
</feature>